<name>A0A1Y5YV35_9BACI</name>
<protein>
    <submittedName>
        <fullName evidence="1">Uncharacterized protein</fullName>
    </submittedName>
</protein>
<sequence>MTNVDKYTVIKAKLFGDLLKHLNDVATSLSIQYDDMAEEMDKNNHNLHGASLEELEDMLEKNEELYREISALLITEVDRIHEEVMEIS</sequence>
<dbReference type="EMBL" id="FWZB01000019">
    <property type="protein sequence ID" value="SMD65418.1"/>
    <property type="molecule type" value="Genomic_DNA"/>
</dbReference>
<reference evidence="2" key="1">
    <citation type="submission" date="2017-04" db="EMBL/GenBank/DDBJ databases">
        <authorList>
            <person name="Criscuolo A."/>
        </authorList>
    </citation>
    <scope>NUCLEOTIDE SEQUENCE [LARGE SCALE GENOMIC DNA]</scope>
</reference>
<dbReference type="AlphaFoldDB" id="A0A1Y5YV35"/>
<dbReference type="Proteomes" id="UP000194499">
    <property type="component" value="Unassembled WGS sequence"/>
</dbReference>
<organism evidence="1 2">
    <name type="scientific">Bacillus pacificus</name>
    <dbReference type="NCBI Taxonomy" id="2026187"/>
    <lineage>
        <taxon>Bacteria</taxon>
        <taxon>Bacillati</taxon>
        <taxon>Bacillota</taxon>
        <taxon>Bacilli</taxon>
        <taxon>Bacillales</taxon>
        <taxon>Bacillaceae</taxon>
        <taxon>Bacillus</taxon>
        <taxon>Bacillus cereus group</taxon>
    </lineage>
</organism>
<evidence type="ECO:0000313" key="2">
    <source>
        <dbReference type="Proteomes" id="UP000194499"/>
    </source>
</evidence>
<evidence type="ECO:0000313" key="1">
    <source>
        <dbReference type="EMBL" id="SMD65418.1"/>
    </source>
</evidence>
<dbReference type="RefSeq" id="WP_088106233.1">
    <property type="nucleotide sequence ID" value="NZ_FWZB01000019.1"/>
</dbReference>
<accession>A0A1Y5YV35</accession>
<proteinExistence type="predicted"/>
<gene>
    <name evidence="1" type="ORF">BACERE00191_00379</name>
</gene>